<evidence type="ECO:0000256" key="1">
    <source>
        <dbReference type="SAM" id="Phobius"/>
    </source>
</evidence>
<dbReference type="AlphaFoldDB" id="A0A0L9UFN5"/>
<gene>
    <name evidence="2" type="ORF">LR48_Vigan04g173600</name>
</gene>
<organism evidence="2 3">
    <name type="scientific">Phaseolus angularis</name>
    <name type="common">Azuki bean</name>
    <name type="synonym">Vigna angularis</name>
    <dbReference type="NCBI Taxonomy" id="3914"/>
    <lineage>
        <taxon>Eukaryota</taxon>
        <taxon>Viridiplantae</taxon>
        <taxon>Streptophyta</taxon>
        <taxon>Embryophyta</taxon>
        <taxon>Tracheophyta</taxon>
        <taxon>Spermatophyta</taxon>
        <taxon>Magnoliopsida</taxon>
        <taxon>eudicotyledons</taxon>
        <taxon>Gunneridae</taxon>
        <taxon>Pentapetalae</taxon>
        <taxon>rosids</taxon>
        <taxon>fabids</taxon>
        <taxon>Fabales</taxon>
        <taxon>Fabaceae</taxon>
        <taxon>Papilionoideae</taxon>
        <taxon>50 kb inversion clade</taxon>
        <taxon>NPAAA clade</taxon>
        <taxon>indigoferoid/millettioid clade</taxon>
        <taxon>Phaseoleae</taxon>
        <taxon>Vigna</taxon>
    </lineage>
</organism>
<keyword evidence="1" id="KW-0812">Transmembrane</keyword>
<dbReference type="EMBL" id="CM003374">
    <property type="protein sequence ID" value="KOM41538.1"/>
    <property type="molecule type" value="Genomic_DNA"/>
</dbReference>
<evidence type="ECO:0000313" key="2">
    <source>
        <dbReference type="EMBL" id="KOM41538.1"/>
    </source>
</evidence>
<name>A0A0L9UFN5_PHAAN</name>
<dbReference type="Gramene" id="KOM41538">
    <property type="protein sequence ID" value="KOM41538"/>
    <property type="gene ID" value="LR48_Vigan04g173600"/>
</dbReference>
<reference evidence="3" key="1">
    <citation type="journal article" date="2015" name="Proc. Natl. Acad. Sci. U.S.A.">
        <title>Genome sequencing of adzuki bean (Vigna angularis) provides insight into high starch and low fat accumulation and domestication.</title>
        <authorList>
            <person name="Yang K."/>
            <person name="Tian Z."/>
            <person name="Chen C."/>
            <person name="Luo L."/>
            <person name="Zhao B."/>
            <person name="Wang Z."/>
            <person name="Yu L."/>
            <person name="Li Y."/>
            <person name="Sun Y."/>
            <person name="Li W."/>
            <person name="Chen Y."/>
            <person name="Li Y."/>
            <person name="Zhang Y."/>
            <person name="Ai D."/>
            <person name="Zhao J."/>
            <person name="Shang C."/>
            <person name="Ma Y."/>
            <person name="Wu B."/>
            <person name="Wang M."/>
            <person name="Gao L."/>
            <person name="Sun D."/>
            <person name="Zhang P."/>
            <person name="Guo F."/>
            <person name="Wang W."/>
            <person name="Li Y."/>
            <person name="Wang J."/>
            <person name="Varshney R.K."/>
            <person name="Wang J."/>
            <person name="Ling H.Q."/>
            <person name="Wan P."/>
        </authorList>
    </citation>
    <scope>NUCLEOTIDE SEQUENCE</scope>
    <source>
        <strain evidence="3">cv. Jingnong 6</strain>
    </source>
</reference>
<proteinExistence type="predicted"/>
<accession>A0A0L9UFN5</accession>
<keyword evidence="1" id="KW-1133">Transmembrane helix</keyword>
<keyword evidence="1" id="KW-0472">Membrane</keyword>
<protein>
    <submittedName>
        <fullName evidence="2">Uncharacterized protein</fullName>
    </submittedName>
</protein>
<sequence length="173" mass="19545">MTNAAMPPSALQATPLLAPPPLVIATTWTNEVADTVNDALLQKSPPRPSQSRRSSSLAKTAVADHYLSLLSRRAFFHRTNHRDDHQAWPKILPPSFTTVQPFLFFLLCVTKEFNYFYSKPKICQRLLFSSFFWCFSTLVGFECGGGYMRMMEIGVMNEVDESICDDVAESKNE</sequence>
<dbReference type="Proteomes" id="UP000053144">
    <property type="component" value="Chromosome 4"/>
</dbReference>
<feature type="transmembrane region" description="Helical" evidence="1">
    <location>
        <begin position="122"/>
        <end position="141"/>
    </location>
</feature>
<evidence type="ECO:0000313" key="3">
    <source>
        <dbReference type="Proteomes" id="UP000053144"/>
    </source>
</evidence>